<dbReference type="InterPro" id="IPR017853">
    <property type="entry name" value="GH"/>
</dbReference>
<feature type="domain" description="Glycosyl hydrolase-like 10" evidence="2">
    <location>
        <begin position="6"/>
        <end position="142"/>
    </location>
</feature>
<evidence type="ECO:0000256" key="1">
    <source>
        <dbReference type="ARBA" id="ARBA00022729"/>
    </source>
</evidence>
<comment type="caution">
    <text evidence="3">The sequence shown here is derived from an EMBL/GenBank/DDBJ whole genome shotgun (WGS) entry which is preliminary data.</text>
</comment>
<protein>
    <recommendedName>
        <fullName evidence="2">Glycosyl hydrolase-like 10 domain-containing protein</fullName>
    </recommendedName>
</protein>
<accession>X0XFH8</accession>
<dbReference type="PANTHER" id="PTHR43405">
    <property type="entry name" value="GLYCOSYL HYDROLASE DIGH"/>
    <property type="match status" value="1"/>
</dbReference>
<dbReference type="InterPro" id="IPR003790">
    <property type="entry name" value="GHL10"/>
</dbReference>
<gene>
    <name evidence="3" type="ORF">S01H1_72313</name>
</gene>
<reference evidence="3" key="1">
    <citation type="journal article" date="2014" name="Front. Microbiol.">
        <title>High frequency of phylogenetically diverse reductive dehalogenase-homologous genes in deep subseafloor sedimentary metagenomes.</title>
        <authorList>
            <person name="Kawai M."/>
            <person name="Futagami T."/>
            <person name="Toyoda A."/>
            <person name="Takaki Y."/>
            <person name="Nishi S."/>
            <person name="Hori S."/>
            <person name="Arai W."/>
            <person name="Tsubouchi T."/>
            <person name="Morono Y."/>
            <person name="Uchiyama I."/>
            <person name="Ito T."/>
            <person name="Fujiyama A."/>
            <person name="Inagaki F."/>
            <person name="Takami H."/>
        </authorList>
    </citation>
    <scope>NUCLEOTIDE SEQUENCE</scope>
    <source>
        <strain evidence="3">Expedition CK06-06</strain>
    </source>
</reference>
<sequence length="234" mass="26561">PGRMFDAHRPEFRDFIVNLMLDVIRRYGVDGINLDYIRTGGLCKGPKCQAEYREKFGTELLEDTTLREENGWPNARIVQWQNEAISDIVRRVAEEGRKIRPGLIISVDGHSHAPSDPPSTDGRNELPWVQSGWVDVVYNMDYGRHLSFARVDAVREAIDRPEAIVDLPGNYERTEQGKVVPREGKLVADLIAYCQRKWPGNGVGLYLYSMLSEAQTAALRAGPFKEDAVPHWVR</sequence>
<dbReference type="EMBL" id="BARS01048216">
    <property type="protein sequence ID" value="GAG34157.1"/>
    <property type="molecule type" value="Genomic_DNA"/>
</dbReference>
<dbReference type="AlphaFoldDB" id="X0XFH8"/>
<dbReference type="Gene3D" id="3.20.20.80">
    <property type="entry name" value="Glycosidases"/>
    <property type="match status" value="1"/>
</dbReference>
<evidence type="ECO:0000313" key="3">
    <source>
        <dbReference type="EMBL" id="GAG34157.1"/>
    </source>
</evidence>
<feature type="non-terminal residue" evidence="3">
    <location>
        <position position="1"/>
    </location>
</feature>
<dbReference type="PANTHER" id="PTHR43405:SF1">
    <property type="entry name" value="GLYCOSYL HYDROLASE DIGH"/>
    <property type="match status" value="1"/>
</dbReference>
<dbReference type="InterPro" id="IPR052177">
    <property type="entry name" value="Divisome_Glycosyl_Hydrolase"/>
</dbReference>
<dbReference type="Pfam" id="PF02638">
    <property type="entry name" value="GHL10"/>
    <property type="match status" value="1"/>
</dbReference>
<evidence type="ECO:0000259" key="2">
    <source>
        <dbReference type="Pfam" id="PF02638"/>
    </source>
</evidence>
<dbReference type="SUPFAM" id="SSF51445">
    <property type="entry name" value="(Trans)glycosidases"/>
    <property type="match status" value="1"/>
</dbReference>
<keyword evidence="1" id="KW-0732">Signal</keyword>
<name>X0XFH8_9ZZZZ</name>
<organism evidence="3">
    <name type="scientific">marine sediment metagenome</name>
    <dbReference type="NCBI Taxonomy" id="412755"/>
    <lineage>
        <taxon>unclassified sequences</taxon>
        <taxon>metagenomes</taxon>
        <taxon>ecological metagenomes</taxon>
    </lineage>
</organism>
<proteinExistence type="predicted"/>